<sequence length="167" mass="17463">MTQAESLQLTVLDDFEYVDDTLDDAAWYDTYTIKAGTYAITIDGADAVITADATLTEEFRTTRLMSRNKAEARSVYEETTFAFRSDALDAVPGPLSVGGAYGWAAAEGSPTPSASVIASVVADLRAATAARRAVATASGLVGPEYAEALRAEAVEKAAVVARAQATA</sequence>
<name>A0ABM8GQX7_9MICO</name>
<dbReference type="Proteomes" id="UP001321486">
    <property type="component" value="Chromosome"/>
</dbReference>
<proteinExistence type="predicted"/>
<dbReference type="EMBL" id="AP027732">
    <property type="protein sequence ID" value="BDZ50835.1"/>
    <property type="molecule type" value="Genomic_DNA"/>
</dbReference>
<reference evidence="2" key="1">
    <citation type="journal article" date="2019" name="Int. J. Syst. Evol. Microbiol.">
        <title>The Global Catalogue of Microorganisms (GCM) 10K type strain sequencing project: providing services to taxonomists for standard genome sequencing and annotation.</title>
        <authorList>
            <consortium name="The Broad Institute Genomics Platform"/>
            <consortium name="The Broad Institute Genome Sequencing Center for Infectious Disease"/>
            <person name="Wu L."/>
            <person name="Ma J."/>
        </authorList>
    </citation>
    <scope>NUCLEOTIDE SEQUENCE [LARGE SCALE GENOMIC DNA]</scope>
    <source>
        <strain evidence="2">NBRC 108728</strain>
    </source>
</reference>
<dbReference type="RefSeq" id="WP_286343755.1">
    <property type="nucleotide sequence ID" value="NZ_AP027732.1"/>
</dbReference>
<evidence type="ECO:0000313" key="2">
    <source>
        <dbReference type="Proteomes" id="UP001321486"/>
    </source>
</evidence>
<protein>
    <submittedName>
        <fullName evidence="1">Uncharacterized protein</fullName>
    </submittedName>
</protein>
<keyword evidence="2" id="KW-1185">Reference proteome</keyword>
<gene>
    <name evidence="1" type="ORF">GCM10025867_30760</name>
</gene>
<accession>A0ABM8GQX7</accession>
<evidence type="ECO:0000313" key="1">
    <source>
        <dbReference type="EMBL" id="BDZ50835.1"/>
    </source>
</evidence>
<organism evidence="1 2">
    <name type="scientific">Frondihabitans sucicola</name>
    <dbReference type="NCBI Taxonomy" id="1268041"/>
    <lineage>
        <taxon>Bacteria</taxon>
        <taxon>Bacillati</taxon>
        <taxon>Actinomycetota</taxon>
        <taxon>Actinomycetes</taxon>
        <taxon>Micrococcales</taxon>
        <taxon>Microbacteriaceae</taxon>
        <taxon>Frondihabitans</taxon>
    </lineage>
</organism>